<organism evidence="1 2">
    <name type="scientific">Arthrobacter phage DrYang</name>
    <dbReference type="NCBI Taxonomy" id="2686080"/>
    <lineage>
        <taxon>Viruses</taxon>
        <taxon>Duplodnaviria</taxon>
        <taxon>Heunggongvirae</taxon>
        <taxon>Uroviricota</taxon>
        <taxon>Caudoviricetes</taxon>
        <taxon>Klausavirus</taxon>
        <taxon>Klausavirus dryang</taxon>
    </lineage>
</organism>
<reference evidence="1 2" key="1">
    <citation type="submission" date="2019-11" db="EMBL/GenBank/DDBJ databases">
        <authorList>
            <person name="Donovan J."/>
            <person name="Schaffer R."/>
            <person name="Bae M.S."/>
            <person name="Gitobu P.N."/>
            <person name="Guan P."/>
            <person name="Olavarrieta M.P."/>
            <person name="Perez Cortez K."/>
            <person name="Tozier F.G."/>
            <person name="Vasilopoulos H."/>
            <person name="Zhang S."/>
            <person name="Kapinos A."/>
            <person name="Freise A.C."/>
            <person name="Moberg-Parker J."/>
            <person name="Garlena R.A."/>
            <person name="Russell D.A."/>
            <person name="Pope W.H."/>
            <person name="Jacobs-Sera D."/>
            <person name="Hatfull G.F."/>
        </authorList>
    </citation>
    <scope>NUCLEOTIDE SEQUENCE [LARGE SCALE GENOMIC DNA]</scope>
</reference>
<dbReference type="RefSeq" id="YP_009885957.1">
    <property type="nucleotide sequence ID" value="NC_049489.1"/>
</dbReference>
<keyword evidence="2" id="KW-1185">Reference proteome</keyword>
<evidence type="ECO:0000313" key="2">
    <source>
        <dbReference type="Proteomes" id="UP000438167"/>
    </source>
</evidence>
<protein>
    <submittedName>
        <fullName evidence="1">Uncharacterized protein</fullName>
    </submittedName>
</protein>
<evidence type="ECO:0000313" key="1">
    <source>
        <dbReference type="EMBL" id="QGZ17134.1"/>
    </source>
</evidence>
<proteinExistence type="predicted"/>
<dbReference type="GeneID" id="55815363"/>
<name>A0A6B9J9U6_9CAUD</name>
<gene>
    <name evidence="1" type="primary">35</name>
    <name evidence="1" type="ORF">SEA_DRYANG_35</name>
</gene>
<dbReference type="KEGG" id="vg:55815363"/>
<dbReference type="EMBL" id="MN703411">
    <property type="protein sequence ID" value="QGZ17134.1"/>
    <property type="molecule type" value="Genomic_DNA"/>
</dbReference>
<accession>A0A6B9J9U6</accession>
<sequence>MHALVIVLIPVLVGLLISIPSCVRHDRELKQQQAHNTQGNVTP</sequence>
<dbReference type="Proteomes" id="UP000438167">
    <property type="component" value="Segment"/>
</dbReference>